<feature type="domain" description="Reverse transcriptase Ty1/copia-type" evidence="4">
    <location>
        <begin position="669"/>
        <end position="728"/>
    </location>
</feature>
<feature type="compositionally biased region" description="Low complexity" evidence="3">
    <location>
        <begin position="586"/>
        <end position="595"/>
    </location>
</feature>
<sequence>MEGLSIDQHLSRLSCNCCWNTVPFWIRPVAPTTAEQKLARKNELKARGNLLIALPDKHQLKFNSHKHAKTLMEAIEKRFRWNTETKKTYTLVWKNKADLEEQSLDDLFNNLKIYKAKVKSSSSEGTTIQNIAFVSSSNTDNTTESVSSAASVSSIYAKMPVSSLPNVDSLSNAVIYLFFASQSSSPQLDNEDLKNIDSDELEEMNLKWQMAMKGHFTKECRSHNDSRRNGAAEPQRRNVPQMAKLTARNHAHMVRTVSAVVPKFKVTRPRHAKPIVTKPKSPIRWHITRSPSPKASNSPPRVTAVKASVVNAAQVSNGLGPKKNLTILFLVQGNLQHALKDKGVIDSGFSRHMTRNMEFSVPRTPQQNGIAERKNWTLIEAARTILVDSLLPIPFWVKAVNTACYVQNRVLVTKPHHKTPYKLLHGRTPSIGFMRPFGCLMTILNTLDSLGKSKGKVDEGFLVRYYVSSKAFRVFNSRTRIVQETLHVNFMENKPNVAGSGPTWLFNINSLTRTMNYQPVTARTQSNPSAGFQDKFDAKKAREKINQQYVLFPVWSFGSTNPQNSDGDVAFDGKEPDFDAKKPESEVIVSPSSSDQSKKQDDKTKRVAEGKSPVESFIRYRDLSADAAGPSNVVASPTHEKSSFIDASQLLDDPDMPELEDITYSDDEDDVVARTEAIRLFLDYASFIGFMVYQMDVKSAFLYGTIKEEVYVCQPPGFEDPGHPDKIGKPLLKDPDGEDVDVHTYRSMIGSLKYLTSSRPDIMFAGKPHLGLWYPNDLPFDLVAYSDSDYAGASLDRKSTTEGCQFLGCRLISWQCKKQIGVNTASCDEDRLELMELTVFLLPKVKKVGIRVSVVDLQVSAVRNMLLLLVHKLSLFSLTNWCCSLSVVRVGKGFYRVETPLFEGKLVAYEVAEEGDAEVHGEEVNAGATAKGDVSATHREVPTVAEEPSIPSPTPPTPPPQLSYDIPSTSQVQPTPPQSPQVQPQSPQLNRNKMLLKRRVKNLERRNKVKVLKLKRLQKFGTTQKVETFDETVMDDVSNQERMIAEIDQDADVVLEDDKELLMKLKRVTAAPNRRRKGVVIRDPQKESTTSTIIPAKTKFKDTGKGILMDYFKGMSYDDICLIFEAKFNTIVAFLMKTKEQIKEEESRALKRLNETPVEKAAKRQKLDEEVEELKRHLQIVPNEDDVVYTKATPLARKVYVVDYQIIELNNKPYYKIIRADDTHQLYLILLVERKYPLKRFTLDQMLNAVRLEVEEESEVSLELLSFGVDAAKELKKNMLSV</sequence>
<evidence type="ECO:0000256" key="2">
    <source>
        <dbReference type="ARBA" id="ARBA00022801"/>
    </source>
</evidence>
<feature type="region of interest" description="Disordered" evidence="3">
    <location>
        <begin position="918"/>
        <end position="992"/>
    </location>
</feature>
<feature type="compositionally biased region" description="Basic and acidic residues" evidence="3">
    <location>
        <begin position="596"/>
        <end position="609"/>
    </location>
</feature>
<name>A0A6L2LFE8_TANCI</name>
<dbReference type="GO" id="GO:0016787">
    <property type="term" value="F:hydrolase activity"/>
    <property type="evidence" value="ECO:0007669"/>
    <property type="project" value="UniProtKB-KW"/>
</dbReference>
<dbReference type="SUPFAM" id="SSF53098">
    <property type="entry name" value="Ribonuclease H-like"/>
    <property type="match status" value="1"/>
</dbReference>
<dbReference type="Pfam" id="PF07727">
    <property type="entry name" value="RVT_2"/>
    <property type="match status" value="1"/>
</dbReference>
<keyword evidence="2" id="KW-0378">Hydrolase</keyword>
<proteinExistence type="predicted"/>
<feature type="compositionally biased region" description="Basic and acidic residues" evidence="3">
    <location>
        <begin position="571"/>
        <end position="585"/>
    </location>
</feature>
<dbReference type="PANTHER" id="PTHR42648">
    <property type="entry name" value="TRANSPOSASE, PUTATIVE-RELATED"/>
    <property type="match status" value="1"/>
</dbReference>
<evidence type="ECO:0000313" key="5">
    <source>
        <dbReference type="EMBL" id="GEU59880.1"/>
    </source>
</evidence>
<dbReference type="InterPro" id="IPR012337">
    <property type="entry name" value="RNaseH-like_sf"/>
</dbReference>
<dbReference type="PANTHER" id="PTHR42648:SF32">
    <property type="entry name" value="RIBONUCLEASE H-LIKE DOMAIN, GAG-PRE-INTEGRASE DOMAIN PROTEIN-RELATED"/>
    <property type="match status" value="1"/>
</dbReference>
<dbReference type="EMBL" id="BKCJ010004248">
    <property type="protein sequence ID" value="GEU59880.1"/>
    <property type="molecule type" value="Genomic_DNA"/>
</dbReference>
<dbReference type="InterPro" id="IPR013103">
    <property type="entry name" value="RVT_2"/>
</dbReference>
<gene>
    <name evidence="5" type="ORF">Tci_031858</name>
</gene>
<comment type="caution">
    <text evidence="5">The sequence shown here is derived from an EMBL/GenBank/DDBJ whole genome shotgun (WGS) entry which is preliminary data.</text>
</comment>
<evidence type="ECO:0000259" key="4">
    <source>
        <dbReference type="Pfam" id="PF07727"/>
    </source>
</evidence>
<feature type="compositionally biased region" description="Pro residues" evidence="3">
    <location>
        <begin position="950"/>
        <end position="961"/>
    </location>
</feature>
<dbReference type="InterPro" id="IPR039537">
    <property type="entry name" value="Retrotran_Ty1/copia-like"/>
</dbReference>
<accession>A0A6L2LFE8</accession>
<evidence type="ECO:0000256" key="1">
    <source>
        <dbReference type="ARBA" id="ARBA00022723"/>
    </source>
</evidence>
<dbReference type="GO" id="GO:0046872">
    <property type="term" value="F:metal ion binding"/>
    <property type="evidence" value="ECO:0007669"/>
    <property type="project" value="UniProtKB-KW"/>
</dbReference>
<evidence type="ECO:0000256" key="3">
    <source>
        <dbReference type="SAM" id="MobiDB-lite"/>
    </source>
</evidence>
<feature type="region of interest" description="Disordered" evidence="3">
    <location>
        <begin position="563"/>
        <end position="610"/>
    </location>
</feature>
<reference evidence="5" key="1">
    <citation type="journal article" date="2019" name="Sci. Rep.">
        <title>Draft genome of Tanacetum cinerariifolium, the natural source of mosquito coil.</title>
        <authorList>
            <person name="Yamashiro T."/>
            <person name="Shiraishi A."/>
            <person name="Satake H."/>
            <person name="Nakayama K."/>
        </authorList>
    </citation>
    <scope>NUCLEOTIDE SEQUENCE</scope>
</reference>
<dbReference type="InterPro" id="IPR036397">
    <property type="entry name" value="RNaseH_sf"/>
</dbReference>
<dbReference type="Gene3D" id="3.30.420.10">
    <property type="entry name" value="Ribonuclease H-like superfamily/Ribonuclease H"/>
    <property type="match status" value="1"/>
</dbReference>
<dbReference type="GO" id="GO:0003676">
    <property type="term" value="F:nucleic acid binding"/>
    <property type="evidence" value="ECO:0007669"/>
    <property type="project" value="InterPro"/>
</dbReference>
<protein>
    <submittedName>
        <fullName evidence="5">Retrovirus-related Pol polyprotein from transposon TNT 1-94</fullName>
    </submittedName>
</protein>
<organism evidence="5">
    <name type="scientific">Tanacetum cinerariifolium</name>
    <name type="common">Dalmatian daisy</name>
    <name type="synonym">Chrysanthemum cinerariifolium</name>
    <dbReference type="NCBI Taxonomy" id="118510"/>
    <lineage>
        <taxon>Eukaryota</taxon>
        <taxon>Viridiplantae</taxon>
        <taxon>Streptophyta</taxon>
        <taxon>Embryophyta</taxon>
        <taxon>Tracheophyta</taxon>
        <taxon>Spermatophyta</taxon>
        <taxon>Magnoliopsida</taxon>
        <taxon>eudicotyledons</taxon>
        <taxon>Gunneridae</taxon>
        <taxon>Pentapetalae</taxon>
        <taxon>asterids</taxon>
        <taxon>campanulids</taxon>
        <taxon>Asterales</taxon>
        <taxon>Asteraceae</taxon>
        <taxon>Asteroideae</taxon>
        <taxon>Anthemideae</taxon>
        <taxon>Anthemidinae</taxon>
        <taxon>Tanacetum</taxon>
    </lineage>
</organism>
<keyword evidence="1" id="KW-0479">Metal-binding</keyword>